<feature type="domain" description="NAD-dependent epimerase/dehydratase" evidence="2">
    <location>
        <begin position="3"/>
        <end position="114"/>
    </location>
</feature>
<dbReference type="InterPro" id="IPR036291">
    <property type="entry name" value="NAD(P)-bd_dom_sf"/>
</dbReference>
<dbReference type="Gene3D" id="3.40.50.720">
    <property type="entry name" value="NAD(P)-binding Rossmann-like Domain"/>
    <property type="match status" value="1"/>
</dbReference>
<keyword evidence="4" id="KW-1185">Reference proteome</keyword>
<gene>
    <name evidence="3" type="ORF">N0A02_24640</name>
</gene>
<comment type="subcellular location">
    <subcellularLocation>
        <location evidence="1">Membrane</location>
    </subcellularLocation>
</comment>
<dbReference type="Pfam" id="PF01370">
    <property type="entry name" value="Epimerase"/>
    <property type="match status" value="1"/>
</dbReference>
<dbReference type="PANTHER" id="PTHR14097">
    <property type="entry name" value="OXIDOREDUCTASE HTATIP2"/>
    <property type="match status" value="1"/>
</dbReference>
<dbReference type="SUPFAM" id="SSF51735">
    <property type="entry name" value="NAD(P)-binding Rossmann-fold domains"/>
    <property type="match status" value="1"/>
</dbReference>
<sequence length="227" mass="24644">MKVVIFGATGMVGQGVLRECLRDPDVTKVLTIGRAATGQLDPRLHELVRSDLTQYAGLDDELSGYDACFFCLGVSSVGMKEGDYSRITYDLTLAAASVLARLNPAMTFVYVSGSGTDSSEQGRVMWARVKGRTENALRRLPFKAVYLFRPGVIQPLHGVRSKTRLYHVFYVLLAPLLSTARRLFPAQVQTTESLGRAMLAVARHGAPGAVLEPADLNALAQDRTANA</sequence>
<dbReference type="Proteomes" id="UP001469089">
    <property type="component" value="Unassembled WGS sequence"/>
</dbReference>
<name>A0ABV1LTJ8_9BURK</name>
<dbReference type="PANTHER" id="PTHR14097:SF8">
    <property type="entry name" value="NAD(P)-BINDING DOMAIN-CONTAINING PROTEIN"/>
    <property type="match status" value="1"/>
</dbReference>
<dbReference type="EMBL" id="JAOALG010000002">
    <property type="protein sequence ID" value="MEQ5842644.1"/>
    <property type="molecule type" value="Genomic_DNA"/>
</dbReference>
<protein>
    <submittedName>
        <fullName evidence="3">NAD(P)H-binding protein</fullName>
    </submittedName>
</protein>
<comment type="caution">
    <text evidence="3">The sequence shown here is derived from an EMBL/GenBank/DDBJ whole genome shotgun (WGS) entry which is preliminary data.</text>
</comment>
<evidence type="ECO:0000313" key="3">
    <source>
        <dbReference type="EMBL" id="MEQ5842644.1"/>
    </source>
</evidence>
<accession>A0ABV1LTJ8</accession>
<reference evidence="3 4" key="1">
    <citation type="journal article" date="2024" name="Chem. Sci.">
        <title>Discovery of a lagriamide polyketide by integrated genome mining, isotopic labeling, and untargeted metabolomics.</title>
        <authorList>
            <person name="Fergusson C.H."/>
            <person name="Saulog J."/>
            <person name="Paulo B.S."/>
            <person name="Wilson D.M."/>
            <person name="Liu D.Y."/>
            <person name="Morehouse N.J."/>
            <person name="Waterworth S."/>
            <person name="Barkei J."/>
            <person name="Gray C.A."/>
            <person name="Kwan J.C."/>
            <person name="Eustaquio A.S."/>
            <person name="Linington R.G."/>
        </authorList>
    </citation>
    <scope>NUCLEOTIDE SEQUENCE [LARGE SCALE GENOMIC DNA]</scope>
    <source>
        <strain evidence="3 4">RL17-338-BIF-B</strain>
    </source>
</reference>
<evidence type="ECO:0000259" key="2">
    <source>
        <dbReference type="Pfam" id="PF01370"/>
    </source>
</evidence>
<organism evidence="3 4">
    <name type="scientific">Paraburkholderia acidicola</name>
    <dbReference type="NCBI Taxonomy" id="1912599"/>
    <lineage>
        <taxon>Bacteria</taxon>
        <taxon>Pseudomonadati</taxon>
        <taxon>Pseudomonadota</taxon>
        <taxon>Betaproteobacteria</taxon>
        <taxon>Burkholderiales</taxon>
        <taxon>Burkholderiaceae</taxon>
        <taxon>Paraburkholderia</taxon>
    </lineage>
</organism>
<dbReference type="InterPro" id="IPR001509">
    <property type="entry name" value="Epimerase_deHydtase"/>
</dbReference>
<dbReference type="RefSeq" id="WP_349544442.1">
    <property type="nucleotide sequence ID" value="NZ_JAOALG010000002.1"/>
</dbReference>
<proteinExistence type="predicted"/>
<evidence type="ECO:0000256" key="1">
    <source>
        <dbReference type="ARBA" id="ARBA00004370"/>
    </source>
</evidence>
<evidence type="ECO:0000313" key="4">
    <source>
        <dbReference type="Proteomes" id="UP001469089"/>
    </source>
</evidence>